<gene>
    <name evidence="1" type="ORF">ORAREDHAP_LOCUS25249</name>
</gene>
<protein>
    <submittedName>
        <fullName evidence="1">Uncharacterized protein</fullName>
    </submittedName>
</protein>
<organism evidence="1 2">
    <name type="scientific">Prunus armeniaca</name>
    <name type="common">Apricot</name>
    <name type="synonym">Armeniaca vulgaris</name>
    <dbReference type="NCBI Taxonomy" id="36596"/>
    <lineage>
        <taxon>Eukaryota</taxon>
        <taxon>Viridiplantae</taxon>
        <taxon>Streptophyta</taxon>
        <taxon>Embryophyta</taxon>
        <taxon>Tracheophyta</taxon>
        <taxon>Spermatophyta</taxon>
        <taxon>Magnoliopsida</taxon>
        <taxon>eudicotyledons</taxon>
        <taxon>Gunneridae</taxon>
        <taxon>Pentapetalae</taxon>
        <taxon>rosids</taxon>
        <taxon>fabids</taxon>
        <taxon>Rosales</taxon>
        <taxon>Rosaceae</taxon>
        <taxon>Amygdaloideae</taxon>
        <taxon>Amygdaleae</taxon>
        <taxon>Prunus</taxon>
    </lineage>
</organism>
<dbReference type="PANTHER" id="PTHR38926">
    <property type="entry name" value="F-BOX DOMAIN CONTAINING PROTEIN, EXPRESSED"/>
    <property type="match status" value="1"/>
</dbReference>
<accession>A0A6J5X4A0</accession>
<reference evidence="2" key="1">
    <citation type="journal article" date="2020" name="Genome Biol.">
        <title>Gamete binning: chromosome-level and haplotype-resolved genome assembly enabled by high-throughput single-cell sequencing of gamete genomes.</title>
        <authorList>
            <person name="Campoy J.A."/>
            <person name="Sun H."/>
            <person name="Goel M."/>
            <person name="Jiao W.-B."/>
            <person name="Folz-Donahue K."/>
            <person name="Wang N."/>
            <person name="Rubio M."/>
            <person name="Liu C."/>
            <person name="Kukat C."/>
            <person name="Ruiz D."/>
            <person name="Huettel B."/>
            <person name="Schneeberger K."/>
        </authorList>
    </citation>
    <scope>NUCLEOTIDE SEQUENCE [LARGE SCALE GENOMIC DNA]</scope>
    <source>
        <strain evidence="2">cv. Rojo Pasion</strain>
    </source>
</reference>
<name>A0A6J5X4A0_PRUAR</name>
<sequence>MHGLRHLQLGQNQLTNDGLREILDSCPHLESLDLRHCFNLNLEGDLGKRCTEQIKQLRLPNDSSDDYEFPATPYGFANFWEYIGSNDCEDPNCYDDLNDYAYEAYNDQGFSDESDF</sequence>
<dbReference type="Gene3D" id="3.80.10.10">
    <property type="entry name" value="Ribonuclease Inhibitor"/>
    <property type="match status" value="1"/>
</dbReference>
<evidence type="ECO:0000313" key="2">
    <source>
        <dbReference type="Proteomes" id="UP000507245"/>
    </source>
</evidence>
<dbReference type="InterPro" id="IPR032675">
    <property type="entry name" value="LRR_dom_sf"/>
</dbReference>
<dbReference type="AlphaFoldDB" id="A0A6J5X4A0"/>
<dbReference type="Pfam" id="PF13516">
    <property type="entry name" value="LRR_6"/>
    <property type="match status" value="2"/>
</dbReference>
<dbReference type="PANTHER" id="PTHR38926:SF2">
    <property type="entry name" value="F-BOX_LRR-REPEAT PROTEIN 21-RELATED"/>
    <property type="match status" value="1"/>
</dbReference>
<proteinExistence type="predicted"/>
<dbReference type="SUPFAM" id="SSF52047">
    <property type="entry name" value="RNI-like"/>
    <property type="match status" value="1"/>
</dbReference>
<dbReference type="InterPro" id="IPR001611">
    <property type="entry name" value="Leu-rich_rpt"/>
</dbReference>
<dbReference type="Proteomes" id="UP000507245">
    <property type="component" value="Unassembled WGS sequence"/>
</dbReference>
<keyword evidence="2" id="KW-1185">Reference proteome</keyword>
<dbReference type="OrthoDB" id="2095648at2759"/>
<evidence type="ECO:0000313" key="1">
    <source>
        <dbReference type="EMBL" id="CAB4306925.1"/>
    </source>
</evidence>
<dbReference type="EMBL" id="CAEKKB010000004">
    <property type="protein sequence ID" value="CAB4306925.1"/>
    <property type="molecule type" value="Genomic_DNA"/>
</dbReference>